<dbReference type="InterPro" id="IPR036282">
    <property type="entry name" value="Glutathione-S-Trfase_C_sf"/>
</dbReference>
<evidence type="ECO:0000313" key="4">
    <source>
        <dbReference type="Proteomes" id="UP001210865"/>
    </source>
</evidence>
<dbReference type="EMBL" id="CP115174">
    <property type="protein sequence ID" value="WBO22411.1"/>
    <property type="molecule type" value="Genomic_DNA"/>
</dbReference>
<dbReference type="PROSITE" id="PS50404">
    <property type="entry name" value="GST_NTER"/>
    <property type="match status" value="1"/>
</dbReference>
<evidence type="ECO:0000259" key="1">
    <source>
        <dbReference type="PROSITE" id="PS50404"/>
    </source>
</evidence>
<dbReference type="Pfam" id="PF14497">
    <property type="entry name" value="GST_C_3"/>
    <property type="match status" value="1"/>
</dbReference>
<dbReference type="Gene3D" id="3.40.30.10">
    <property type="entry name" value="Glutaredoxin"/>
    <property type="match status" value="1"/>
</dbReference>
<dbReference type="InterPro" id="IPR010987">
    <property type="entry name" value="Glutathione-S-Trfase_C-like"/>
</dbReference>
<protein>
    <submittedName>
        <fullName evidence="3">Glutathione S-transferase</fullName>
    </submittedName>
</protein>
<keyword evidence="4" id="KW-1185">Reference proteome</keyword>
<evidence type="ECO:0000313" key="3">
    <source>
        <dbReference type="EMBL" id="WBO22411.1"/>
    </source>
</evidence>
<reference evidence="3 4" key="1">
    <citation type="submission" date="2022-12" db="EMBL/GenBank/DDBJ databases">
        <title>Sphingomonas abieness sp. nov., an endophytic bacterium isolated from Abies koreana.</title>
        <authorList>
            <person name="Jiang L."/>
            <person name="Lee J."/>
        </authorList>
    </citation>
    <scope>NUCLEOTIDE SEQUENCE [LARGE SCALE GENOMIC DNA]</scope>
    <source>
        <strain evidence="4">PAMB 00755</strain>
    </source>
</reference>
<dbReference type="InterPro" id="IPR004045">
    <property type="entry name" value="Glutathione_S-Trfase_N"/>
</dbReference>
<dbReference type="InterPro" id="IPR004046">
    <property type="entry name" value="GST_C"/>
</dbReference>
<dbReference type="PROSITE" id="PS50405">
    <property type="entry name" value="GST_CTER"/>
    <property type="match status" value="1"/>
</dbReference>
<dbReference type="RefSeq" id="WP_270077056.1">
    <property type="nucleotide sequence ID" value="NZ_CP115174.1"/>
</dbReference>
<dbReference type="InterPro" id="IPR050213">
    <property type="entry name" value="GST_superfamily"/>
</dbReference>
<feature type="domain" description="GST N-terminal" evidence="1">
    <location>
        <begin position="1"/>
        <end position="82"/>
    </location>
</feature>
<evidence type="ECO:0000259" key="2">
    <source>
        <dbReference type="PROSITE" id="PS50405"/>
    </source>
</evidence>
<dbReference type="CDD" id="cd03192">
    <property type="entry name" value="GST_C_Sigma_like"/>
    <property type="match status" value="1"/>
</dbReference>
<dbReference type="Gene3D" id="1.20.1050.10">
    <property type="match status" value="1"/>
</dbReference>
<sequence>MAYELWYWPGIPGRGEFVRLSLEAGGIAYVDQAFENPDALMDDIGQRVPEPFAPPYLVAGDLVVAQVANILLFLGDEHGLAPKDRAGRHLAHQIQLTIADMVAEAHDTHHPVEMMAYYEDQKPEARRRAADFRDGRMPKFLGWFERTLDRAGGKWLTGDRWCYADLSLFQLVDGLTYAFPKRMTTVMRDCPRLAALHERVSRLPELRDYLSSDRRQPYGEGIFRHYPELDAA</sequence>
<accession>A0ABY7NPL0</accession>
<dbReference type="PANTHER" id="PTHR11571">
    <property type="entry name" value="GLUTATHIONE S-TRANSFERASE"/>
    <property type="match status" value="1"/>
</dbReference>
<organism evidence="3 4">
    <name type="scientific">Sphingomonas abietis</name>
    <dbReference type="NCBI Taxonomy" id="3012344"/>
    <lineage>
        <taxon>Bacteria</taxon>
        <taxon>Pseudomonadati</taxon>
        <taxon>Pseudomonadota</taxon>
        <taxon>Alphaproteobacteria</taxon>
        <taxon>Sphingomonadales</taxon>
        <taxon>Sphingomonadaceae</taxon>
        <taxon>Sphingomonas</taxon>
    </lineage>
</organism>
<dbReference type="Proteomes" id="UP001210865">
    <property type="component" value="Chromosome"/>
</dbReference>
<dbReference type="SUPFAM" id="SSF52833">
    <property type="entry name" value="Thioredoxin-like"/>
    <property type="match status" value="1"/>
</dbReference>
<dbReference type="PANTHER" id="PTHR11571:SF263">
    <property type="entry name" value="GLUTATHIONE S-TRANSFERASE"/>
    <property type="match status" value="1"/>
</dbReference>
<dbReference type="SUPFAM" id="SSF47616">
    <property type="entry name" value="GST C-terminal domain-like"/>
    <property type="match status" value="1"/>
</dbReference>
<proteinExistence type="predicted"/>
<dbReference type="InterPro" id="IPR036249">
    <property type="entry name" value="Thioredoxin-like_sf"/>
</dbReference>
<name>A0ABY7NPL0_9SPHN</name>
<feature type="domain" description="GST C-terminal" evidence="2">
    <location>
        <begin position="84"/>
        <end position="229"/>
    </location>
</feature>
<gene>
    <name evidence="3" type="ORF">PBT88_20100</name>
</gene>